<accession>A0A4Y4AVY4</accession>
<dbReference type="EMBL" id="BJNP01000006">
    <property type="protein sequence ID" value="GEC71262.1"/>
    <property type="molecule type" value="Genomic_DNA"/>
</dbReference>
<proteinExistence type="predicted"/>
<organism evidence="1 2">
    <name type="scientific">Flavobacterium flevense</name>
    <dbReference type="NCBI Taxonomy" id="983"/>
    <lineage>
        <taxon>Bacteria</taxon>
        <taxon>Pseudomonadati</taxon>
        <taxon>Bacteroidota</taxon>
        <taxon>Flavobacteriia</taxon>
        <taxon>Flavobacteriales</taxon>
        <taxon>Flavobacteriaceae</taxon>
        <taxon>Flavobacterium</taxon>
    </lineage>
</organism>
<dbReference type="OrthoDB" id="1440044at2"/>
<reference evidence="1 2" key="1">
    <citation type="submission" date="2019-06" db="EMBL/GenBank/DDBJ databases">
        <title>Whole genome shotgun sequence of Flavobacterium flevense NBRC 14960.</title>
        <authorList>
            <person name="Hosoyama A."/>
            <person name="Uohara A."/>
            <person name="Ohji S."/>
            <person name="Ichikawa N."/>
        </authorList>
    </citation>
    <scope>NUCLEOTIDE SEQUENCE [LARGE SCALE GENOMIC DNA]</scope>
    <source>
        <strain evidence="1 2">NBRC 14960</strain>
    </source>
</reference>
<evidence type="ECO:0000313" key="2">
    <source>
        <dbReference type="Proteomes" id="UP000316775"/>
    </source>
</evidence>
<keyword evidence="2" id="KW-1185">Reference proteome</keyword>
<name>A0A4Y4AVY4_9FLAO</name>
<dbReference type="STRING" id="983.SAMN05443543_109137"/>
<protein>
    <submittedName>
        <fullName evidence="1">Uncharacterized protein</fullName>
    </submittedName>
</protein>
<dbReference type="Proteomes" id="UP000316775">
    <property type="component" value="Unassembled WGS sequence"/>
</dbReference>
<sequence>MATLQNILAPANWELTSPTERLYTSDHVIDAYLTGKNEALEQTEKLIIDKLKTNINNSGSHTNEILKYLKKQKFNPIGAYLKINSWDDFSILLILPENEFLSDKIFSVYDYLTNLEDSVSSEFYKLNISIYDTNGEIDDNCIKADGFNLKHKSSK</sequence>
<comment type="caution">
    <text evidence="1">The sequence shown here is derived from an EMBL/GenBank/DDBJ whole genome shotgun (WGS) entry which is preliminary data.</text>
</comment>
<evidence type="ECO:0000313" key="1">
    <source>
        <dbReference type="EMBL" id="GEC71262.1"/>
    </source>
</evidence>
<dbReference type="RefSeq" id="WP_073246380.1">
    <property type="nucleotide sequence ID" value="NZ_BJNP01000006.1"/>
</dbReference>
<gene>
    <name evidence="1" type="ORF">FFL01_08010</name>
</gene>
<dbReference type="AlphaFoldDB" id="A0A4Y4AVY4"/>